<feature type="compositionally biased region" description="Polar residues" evidence="1">
    <location>
        <begin position="491"/>
        <end position="502"/>
    </location>
</feature>
<organism evidence="2 3">
    <name type="scientific">Tilletia caries</name>
    <name type="common">wheat bunt fungus</name>
    <dbReference type="NCBI Taxonomy" id="13290"/>
    <lineage>
        <taxon>Eukaryota</taxon>
        <taxon>Fungi</taxon>
        <taxon>Dikarya</taxon>
        <taxon>Basidiomycota</taxon>
        <taxon>Ustilaginomycotina</taxon>
        <taxon>Exobasidiomycetes</taxon>
        <taxon>Tilletiales</taxon>
        <taxon>Tilletiaceae</taxon>
        <taxon>Tilletia</taxon>
    </lineage>
</organism>
<feature type="region of interest" description="Disordered" evidence="1">
    <location>
        <begin position="491"/>
        <end position="520"/>
    </location>
</feature>
<feature type="compositionally biased region" description="Low complexity" evidence="1">
    <location>
        <begin position="13"/>
        <end position="23"/>
    </location>
</feature>
<evidence type="ECO:0000256" key="1">
    <source>
        <dbReference type="SAM" id="MobiDB-lite"/>
    </source>
</evidence>
<sequence>MAGKDNKKGKQKAGGSSSSAQTAKGRKTKASIAAQKKLDEEVAQKLLDAEVGNADDENSSQESMNKEDEAGGKDAELVGVLAQAQKPAVFAIDAVVRFAAIKKAKTGPGAPPKSSASKRYTLDVNGTDSFASFKDHVITALKPLTTKYSLASLSYNDLDLEAKVPKGHPLWSKKPLAIDSEERFKDFKESLFKPGCYYGESKLCIQEPETDTSSDEDEEFSEDDDESDVAHSTRKRKKSQPVKGDSLEKKKRATLQKVQQRWKCRRNGCNLDGHCLDDEFGKHHPLSSRALGRFVEAIVVAGTATIDEPPAFLFDREDAMRGRSGPRRSSEFSPVKPHKDKAPSTSTASAHASDLPSGSRSASSSKRKLLNKGLSTPLKEGPMLCSIAEIAAHLRIGQSTVKALHKAEYFRVSQLASAYSNNFEALSDELNMTASMLSNVEDLLKQWPEMDGNSRPSNQSHFDTGGFVFGPGSNDDDDIFGPANFQKSTVTVKQEASGSDLTPSAHRTPIRRPLAQLSQPSPIRMVAEDAIVVSSTQCSQTSA</sequence>
<feature type="compositionally biased region" description="Acidic residues" evidence="1">
    <location>
        <begin position="208"/>
        <end position="227"/>
    </location>
</feature>
<feature type="region of interest" description="Disordered" evidence="1">
    <location>
        <begin position="207"/>
        <end position="254"/>
    </location>
</feature>
<comment type="caution">
    <text evidence="2">The sequence shown here is derived from an EMBL/GenBank/DDBJ whole genome shotgun (WGS) entry which is preliminary data.</text>
</comment>
<dbReference type="Proteomes" id="UP000077671">
    <property type="component" value="Unassembled WGS sequence"/>
</dbReference>
<dbReference type="EMBL" id="LWDD02002031">
    <property type="protein sequence ID" value="KAE8243236.1"/>
    <property type="molecule type" value="Genomic_DNA"/>
</dbReference>
<evidence type="ECO:0000313" key="2">
    <source>
        <dbReference type="EMBL" id="KAE8243236.1"/>
    </source>
</evidence>
<reference evidence="2" key="1">
    <citation type="submission" date="2016-04" db="EMBL/GenBank/DDBJ databases">
        <authorList>
            <person name="Nguyen H.D."/>
            <person name="Kesanakurti P."/>
            <person name="Cullis J."/>
            <person name="Levesque C.A."/>
            <person name="Hambleton S."/>
        </authorList>
    </citation>
    <scope>NUCLEOTIDE SEQUENCE</scope>
    <source>
        <strain evidence="2">DAOMC 238032</strain>
    </source>
</reference>
<gene>
    <name evidence="2" type="ORF">A4X03_0g7830</name>
</gene>
<evidence type="ECO:0000313" key="3">
    <source>
        <dbReference type="Proteomes" id="UP000077671"/>
    </source>
</evidence>
<feature type="compositionally biased region" description="Low complexity" evidence="1">
    <location>
        <begin position="343"/>
        <end position="364"/>
    </location>
</feature>
<feature type="region of interest" description="Disordered" evidence="1">
    <location>
        <begin position="317"/>
        <end position="368"/>
    </location>
</feature>
<accession>A0A177VCR5</accession>
<protein>
    <submittedName>
        <fullName evidence="2">Uncharacterized protein</fullName>
    </submittedName>
</protein>
<name>A0A177VCR5_9BASI</name>
<proteinExistence type="predicted"/>
<feature type="region of interest" description="Disordered" evidence="1">
    <location>
        <begin position="1"/>
        <end position="72"/>
    </location>
</feature>
<reference evidence="2" key="2">
    <citation type="journal article" date="2019" name="IMA Fungus">
        <title>Genome sequencing and comparison of five Tilletia species to identify candidate genes for the detection of regulated species infecting wheat.</title>
        <authorList>
            <person name="Nguyen H.D.T."/>
            <person name="Sultana T."/>
            <person name="Kesanakurti P."/>
            <person name="Hambleton S."/>
        </authorList>
    </citation>
    <scope>NUCLEOTIDE SEQUENCE</scope>
    <source>
        <strain evidence="2">DAOMC 238032</strain>
    </source>
</reference>
<dbReference type="AlphaFoldDB" id="A0A177VCR5"/>